<keyword evidence="3 8" id="KW-0812">Transmembrane</keyword>
<dbReference type="VEuPathDB" id="VectorBase:MDOMA2_013968"/>
<evidence type="ECO:0000256" key="6">
    <source>
        <dbReference type="ARBA" id="ARBA00023170"/>
    </source>
</evidence>
<feature type="transmembrane region" description="Helical" evidence="8">
    <location>
        <begin position="378"/>
        <end position="396"/>
    </location>
</feature>
<organism evidence="10">
    <name type="scientific">Musca domestica</name>
    <name type="common">House fly</name>
    <dbReference type="NCBI Taxonomy" id="7370"/>
    <lineage>
        <taxon>Eukaryota</taxon>
        <taxon>Metazoa</taxon>
        <taxon>Ecdysozoa</taxon>
        <taxon>Arthropoda</taxon>
        <taxon>Hexapoda</taxon>
        <taxon>Insecta</taxon>
        <taxon>Pterygota</taxon>
        <taxon>Neoptera</taxon>
        <taxon>Endopterygota</taxon>
        <taxon>Diptera</taxon>
        <taxon>Brachycera</taxon>
        <taxon>Muscomorpha</taxon>
        <taxon>Muscoidea</taxon>
        <taxon>Muscidae</taxon>
        <taxon>Musca</taxon>
    </lineage>
</organism>
<dbReference type="EnsemblMetazoa" id="MDOA009489-RB">
    <property type="protein sequence ID" value="MDOA009489-PB"/>
    <property type="gene ID" value="MDOA009489"/>
</dbReference>
<name>A0A1I8MXQ4_MUSDO</name>
<proteinExistence type="predicted"/>
<evidence type="ECO:0000313" key="10">
    <source>
        <dbReference type="EnsemblMetazoa" id="MDOA009489-PB"/>
    </source>
</evidence>
<feature type="transmembrane region" description="Helical" evidence="8">
    <location>
        <begin position="567"/>
        <end position="590"/>
    </location>
</feature>
<keyword evidence="5 8" id="KW-0472">Membrane</keyword>
<evidence type="ECO:0000256" key="1">
    <source>
        <dbReference type="ARBA" id="ARBA00004651"/>
    </source>
</evidence>
<evidence type="ECO:0000256" key="3">
    <source>
        <dbReference type="ARBA" id="ARBA00022692"/>
    </source>
</evidence>
<evidence type="ECO:0000256" key="9">
    <source>
        <dbReference type="SAM" id="SignalP"/>
    </source>
</evidence>
<keyword evidence="9" id="KW-0732">Signal</keyword>
<feature type="chain" id="PRO_5044560981" description="Ionotropic glutamate receptor C-terminal domain-containing protein" evidence="9">
    <location>
        <begin position="21"/>
        <end position="607"/>
    </location>
</feature>
<dbReference type="GO" id="GO:0005886">
    <property type="term" value="C:plasma membrane"/>
    <property type="evidence" value="ECO:0007669"/>
    <property type="project" value="UniProtKB-SubCell"/>
</dbReference>
<reference evidence="10" key="1">
    <citation type="submission" date="2020-05" db="UniProtKB">
        <authorList>
            <consortium name="EnsemblMetazoa"/>
        </authorList>
    </citation>
    <scope>IDENTIFICATION</scope>
    <source>
        <strain evidence="10">Aabys</strain>
    </source>
</reference>
<feature type="transmembrane region" description="Helical" evidence="8">
    <location>
        <begin position="320"/>
        <end position="342"/>
    </location>
</feature>
<dbReference type="InterPro" id="IPR052192">
    <property type="entry name" value="Insect_Ionotropic_Sensory_Rcpt"/>
</dbReference>
<comment type="subcellular location">
    <subcellularLocation>
        <location evidence="1">Cell membrane</location>
        <topology evidence="1">Multi-pass membrane protein</topology>
    </subcellularLocation>
</comment>
<keyword evidence="2" id="KW-1003">Cell membrane</keyword>
<evidence type="ECO:0000256" key="8">
    <source>
        <dbReference type="SAM" id="Phobius"/>
    </source>
</evidence>
<evidence type="ECO:0000256" key="4">
    <source>
        <dbReference type="ARBA" id="ARBA00022989"/>
    </source>
</evidence>
<protein>
    <recommendedName>
        <fullName evidence="11">Ionotropic glutamate receptor C-terminal domain-containing protein</fullName>
    </recommendedName>
</protein>
<evidence type="ECO:0008006" key="11">
    <source>
        <dbReference type="Google" id="ProtNLM"/>
    </source>
</evidence>
<dbReference type="VEuPathDB" id="VectorBase:MDOA009489"/>
<keyword evidence="7" id="KW-0325">Glycoprotein</keyword>
<keyword evidence="6" id="KW-0675">Receptor</keyword>
<dbReference type="eggNOG" id="ENOG502T8SD">
    <property type="taxonomic scope" value="Eukaryota"/>
</dbReference>
<keyword evidence="4 8" id="KW-1133">Transmembrane helix</keyword>
<evidence type="ECO:0000256" key="2">
    <source>
        <dbReference type="ARBA" id="ARBA00022475"/>
    </source>
</evidence>
<dbReference type="AlphaFoldDB" id="A0A1I8MXQ4"/>
<evidence type="ECO:0000256" key="5">
    <source>
        <dbReference type="ARBA" id="ARBA00023136"/>
    </source>
</evidence>
<accession>A0A1I8MXQ4</accession>
<sequence>MDSWAKVVVILLAIKATVNGIPFEKFHLDKDSNGHFYEEILKEIENEKVIESLLVLQENIAMDVSLRIFHESPIPKVIISKNQNFQFMEKFNTQLLTIFLMAEKFNPELLAMGARILDYQRQTRIFIVARKIAKYQGEEAFKNELLKDLENYKMTSVLLCFEEDKRLYVLKAYPKYHWLEKNLEDKYYPPYWQNLQNKTLITLNGQDPPTGLVYLDNEGRLQMNGYMARLIMLFAERFNASLQLHKSFKFGKSTAFRDINDFSFRGELDIPMSLAYQADPTYPQNLKTMYYEIIKPLMMVPCPTQLTYRELFGLLLNEKFLGLLIACYLQLSLIHCCIDYFFDHFWNPIDFVVNDKIFPGLLGQSFVTRTSSCRILRIIYLLLSLIGIYITVLFGANIKTLFTQPPYHKYIETNEDLKESPTKIFSDPTYAVDLLAFYNQDSVVVAPNDAEYLKQKSKFNNSYAYIISSTEWEALFSRRQQFYTKKQFCIAYKINLQDFLLYSMVLPKNSPYREPLNEHIMRVQELGFMEAWQSSTFVDMLRLGNISLFGGYDIVGDKKILSADDLFWIWMIIVVGAVMGILAFGCELYLGKRSKSRCIRKNKKNRK</sequence>
<gene>
    <name evidence="10" type="primary">101895008</name>
</gene>
<evidence type="ECO:0000256" key="7">
    <source>
        <dbReference type="ARBA" id="ARBA00023180"/>
    </source>
</evidence>
<dbReference type="SUPFAM" id="SSF53850">
    <property type="entry name" value="Periplasmic binding protein-like II"/>
    <property type="match status" value="1"/>
</dbReference>
<feature type="signal peptide" evidence="9">
    <location>
        <begin position="1"/>
        <end position="20"/>
    </location>
</feature>
<dbReference type="PANTHER" id="PTHR42643:SF41">
    <property type="entry name" value="IONOTROPIC RECEPTOR 20A-RELATED"/>
    <property type="match status" value="1"/>
</dbReference>
<dbReference type="PANTHER" id="PTHR42643">
    <property type="entry name" value="IONOTROPIC RECEPTOR 20A-RELATED"/>
    <property type="match status" value="1"/>
</dbReference>